<dbReference type="GO" id="GO:0015035">
    <property type="term" value="F:protein-disulfide reductase activity"/>
    <property type="evidence" value="ECO:0007669"/>
    <property type="project" value="TreeGrafter"/>
</dbReference>
<dbReference type="Gene3D" id="3.40.30.10">
    <property type="entry name" value="Glutaredoxin"/>
    <property type="match status" value="1"/>
</dbReference>
<feature type="signal peptide" evidence="5">
    <location>
        <begin position="1"/>
        <end position="24"/>
    </location>
</feature>
<sequence>MQKYSLRITFVTILSLAFSHFCLSQVLSPNDFEKKYSENPNAQLIDVRTPGEYGGGHLPNAQNVDYRSADFAQKIQSLDKEKPVFVYCLSGGRSKAASDLLRQNGFKEVIDLQGGYLKWTSLNKPVEGSKAEKSTAEGSFSKEHIDKLVKEHKIVIMDFFATWCGPCLKMMPDVQKLKKEYEGKVLIQTIDSDQNKKIVEAYKVDEIPTFLIFKDGKQVMRAVGWMDEKGLRKMITDVL</sequence>
<dbReference type="Pfam" id="PF00581">
    <property type="entry name" value="Rhodanese"/>
    <property type="match status" value="1"/>
</dbReference>
<dbReference type="PROSITE" id="PS51352">
    <property type="entry name" value="THIOREDOXIN_2"/>
    <property type="match status" value="1"/>
</dbReference>
<dbReference type="OrthoDB" id="9808735at2"/>
<evidence type="ECO:0000259" key="6">
    <source>
        <dbReference type="PROSITE" id="PS50206"/>
    </source>
</evidence>
<dbReference type="Proteomes" id="UP000199306">
    <property type="component" value="Unassembled WGS sequence"/>
</dbReference>
<organism evidence="8 9">
    <name type="scientific">Pseudarcicella hirudinis</name>
    <dbReference type="NCBI Taxonomy" id="1079859"/>
    <lineage>
        <taxon>Bacteria</taxon>
        <taxon>Pseudomonadati</taxon>
        <taxon>Bacteroidota</taxon>
        <taxon>Cytophagia</taxon>
        <taxon>Cytophagales</taxon>
        <taxon>Flectobacillaceae</taxon>
        <taxon>Pseudarcicella</taxon>
    </lineage>
</organism>
<dbReference type="InterPro" id="IPR017937">
    <property type="entry name" value="Thioredoxin_CS"/>
</dbReference>
<keyword evidence="4" id="KW-0676">Redox-active center</keyword>
<dbReference type="InterPro" id="IPR036873">
    <property type="entry name" value="Rhodanese-like_dom_sf"/>
</dbReference>
<evidence type="ECO:0000313" key="8">
    <source>
        <dbReference type="EMBL" id="SFQ21415.1"/>
    </source>
</evidence>
<evidence type="ECO:0000256" key="2">
    <source>
        <dbReference type="ARBA" id="ARBA00022982"/>
    </source>
</evidence>
<feature type="chain" id="PRO_5011459412" evidence="5">
    <location>
        <begin position="25"/>
        <end position="239"/>
    </location>
</feature>
<dbReference type="GO" id="GO:0005737">
    <property type="term" value="C:cytoplasm"/>
    <property type="evidence" value="ECO:0007669"/>
    <property type="project" value="TreeGrafter"/>
</dbReference>
<evidence type="ECO:0000256" key="5">
    <source>
        <dbReference type="SAM" id="SignalP"/>
    </source>
</evidence>
<dbReference type="InterPro" id="IPR036249">
    <property type="entry name" value="Thioredoxin-like_sf"/>
</dbReference>
<dbReference type="PROSITE" id="PS00194">
    <property type="entry name" value="THIOREDOXIN_1"/>
    <property type="match status" value="1"/>
</dbReference>
<dbReference type="Gene3D" id="3.40.250.10">
    <property type="entry name" value="Rhodanese-like domain"/>
    <property type="match status" value="1"/>
</dbReference>
<protein>
    <submittedName>
        <fullName evidence="8">Thioredoxin</fullName>
    </submittedName>
</protein>
<dbReference type="PROSITE" id="PS50206">
    <property type="entry name" value="RHODANESE_3"/>
    <property type="match status" value="1"/>
</dbReference>
<dbReference type="SUPFAM" id="SSF52833">
    <property type="entry name" value="Thioredoxin-like"/>
    <property type="match status" value="1"/>
</dbReference>
<gene>
    <name evidence="8" type="ORF">SAMN04515674_11281</name>
</gene>
<dbReference type="InterPro" id="IPR013766">
    <property type="entry name" value="Thioredoxin_domain"/>
</dbReference>
<proteinExistence type="predicted"/>
<keyword evidence="1" id="KW-0813">Transport</keyword>
<feature type="domain" description="Rhodanese" evidence="6">
    <location>
        <begin position="38"/>
        <end position="128"/>
    </location>
</feature>
<evidence type="ECO:0000256" key="4">
    <source>
        <dbReference type="ARBA" id="ARBA00023284"/>
    </source>
</evidence>
<evidence type="ECO:0000256" key="1">
    <source>
        <dbReference type="ARBA" id="ARBA00022448"/>
    </source>
</evidence>
<keyword evidence="2" id="KW-0249">Electron transport</keyword>
<dbReference type="RefSeq" id="WP_092018620.1">
    <property type="nucleotide sequence ID" value="NZ_FOXH01000012.1"/>
</dbReference>
<dbReference type="SMART" id="SM00450">
    <property type="entry name" value="RHOD"/>
    <property type="match status" value="1"/>
</dbReference>
<dbReference type="SUPFAM" id="SSF52821">
    <property type="entry name" value="Rhodanese/Cell cycle control phosphatase"/>
    <property type="match status" value="1"/>
</dbReference>
<feature type="domain" description="Thioredoxin" evidence="7">
    <location>
        <begin position="125"/>
        <end position="239"/>
    </location>
</feature>
<evidence type="ECO:0000256" key="3">
    <source>
        <dbReference type="ARBA" id="ARBA00023157"/>
    </source>
</evidence>
<dbReference type="STRING" id="1079859.SAMN04515674_11281"/>
<evidence type="ECO:0000259" key="7">
    <source>
        <dbReference type="PROSITE" id="PS51352"/>
    </source>
</evidence>
<accession>A0A1I5WNQ5</accession>
<dbReference type="InterPro" id="IPR001763">
    <property type="entry name" value="Rhodanese-like_dom"/>
</dbReference>
<dbReference type="Pfam" id="PF00085">
    <property type="entry name" value="Thioredoxin"/>
    <property type="match status" value="1"/>
</dbReference>
<keyword evidence="5" id="KW-0732">Signal</keyword>
<keyword evidence="3" id="KW-1015">Disulfide bond</keyword>
<name>A0A1I5WNQ5_9BACT</name>
<dbReference type="CDD" id="cd02947">
    <property type="entry name" value="TRX_family"/>
    <property type="match status" value="1"/>
</dbReference>
<dbReference type="PANTHER" id="PTHR45663:SF11">
    <property type="entry name" value="GEO12009P1"/>
    <property type="match status" value="1"/>
</dbReference>
<dbReference type="AlphaFoldDB" id="A0A1I5WNQ5"/>
<dbReference type="CDD" id="cd00158">
    <property type="entry name" value="RHOD"/>
    <property type="match status" value="1"/>
</dbReference>
<dbReference type="EMBL" id="FOXH01000012">
    <property type="protein sequence ID" value="SFQ21415.1"/>
    <property type="molecule type" value="Genomic_DNA"/>
</dbReference>
<evidence type="ECO:0000313" key="9">
    <source>
        <dbReference type="Proteomes" id="UP000199306"/>
    </source>
</evidence>
<keyword evidence="9" id="KW-1185">Reference proteome</keyword>
<dbReference type="PRINTS" id="PR00421">
    <property type="entry name" value="THIOREDOXIN"/>
</dbReference>
<reference evidence="8 9" key="1">
    <citation type="submission" date="2016-10" db="EMBL/GenBank/DDBJ databases">
        <authorList>
            <person name="de Groot N.N."/>
        </authorList>
    </citation>
    <scope>NUCLEOTIDE SEQUENCE [LARGE SCALE GENOMIC DNA]</scope>
    <source>
        <strain evidence="9">E92,LMG 26720,CCM 7988</strain>
    </source>
</reference>
<dbReference type="PANTHER" id="PTHR45663">
    <property type="entry name" value="GEO12009P1"/>
    <property type="match status" value="1"/>
</dbReference>